<comment type="caution">
    <text evidence="1">The sequence shown here is derived from an EMBL/GenBank/DDBJ whole genome shotgun (WGS) entry which is preliminary data.</text>
</comment>
<protein>
    <submittedName>
        <fullName evidence="1">Uncharacterized protein</fullName>
    </submittedName>
</protein>
<dbReference type="AlphaFoldDB" id="A0A0F9SYT3"/>
<dbReference type="EMBL" id="LAZR01000332">
    <property type="protein sequence ID" value="KKN74105.1"/>
    <property type="molecule type" value="Genomic_DNA"/>
</dbReference>
<name>A0A0F9SYT3_9ZZZZ</name>
<gene>
    <name evidence="1" type="ORF">LCGC14_0394450</name>
</gene>
<evidence type="ECO:0000313" key="1">
    <source>
        <dbReference type="EMBL" id="KKN74105.1"/>
    </source>
</evidence>
<reference evidence="1" key="1">
    <citation type="journal article" date="2015" name="Nature">
        <title>Complex archaea that bridge the gap between prokaryotes and eukaryotes.</title>
        <authorList>
            <person name="Spang A."/>
            <person name="Saw J.H."/>
            <person name="Jorgensen S.L."/>
            <person name="Zaremba-Niedzwiedzka K."/>
            <person name="Martijn J."/>
            <person name="Lind A.E."/>
            <person name="van Eijk R."/>
            <person name="Schleper C."/>
            <person name="Guy L."/>
            <person name="Ettema T.J."/>
        </authorList>
    </citation>
    <scope>NUCLEOTIDE SEQUENCE</scope>
</reference>
<accession>A0A0F9SYT3</accession>
<sequence>MMGKRTIFLACCGETLIDLMHEPPEMLGPEGDKTVYFSECSICSDRITIAVNYVKPSADVT</sequence>
<proteinExistence type="predicted"/>
<organism evidence="1">
    <name type="scientific">marine sediment metagenome</name>
    <dbReference type="NCBI Taxonomy" id="412755"/>
    <lineage>
        <taxon>unclassified sequences</taxon>
        <taxon>metagenomes</taxon>
        <taxon>ecological metagenomes</taxon>
    </lineage>
</organism>